<dbReference type="EC" id="3.4.19.9" evidence="1"/>
<dbReference type="PROSITE" id="PS51275">
    <property type="entry name" value="PEPTIDASE_C26_GGH"/>
    <property type="match status" value="1"/>
</dbReference>
<dbReference type="RefSeq" id="XP_014664172.1">
    <property type="nucleotide sequence ID" value="XM_014808686.1"/>
</dbReference>
<evidence type="ECO:0000313" key="3">
    <source>
        <dbReference type="Proteomes" id="UP000695022"/>
    </source>
</evidence>
<evidence type="ECO:0000313" key="4">
    <source>
        <dbReference type="RefSeq" id="XP_014664172.1"/>
    </source>
</evidence>
<dbReference type="SUPFAM" id="SSF52317">
    <property type="entry name" value="Class I glutamine amidotransferase-like"/>
    <property type="match status" value="1"/>
</dbReference>
<dbReference type="PANTHER" id="PTHR11315:SF0">
    <property type="entry name" value="FOLATE GAMMA-GLUTAMYL HYDROLASE"/>
    <property type="match status" value="1"/>
</dbReference>
<feature type="active site" evidence="1">
    <location>
        <position position="159"/>
    </location>
</feature>
<dbReference type="Pfam" id="PF00117">
    <property type="entry name" value="GATase"/>
    <property type="match status" value="1"/>
</dbReference>
<dbReference type="GeneID" id="106806675"/>
<dbReference type="PROSITE" id="PS51273">
    <property type="entry name" value="GATASE_TYPE_1"/>
    <property type="match status" value="1"/>
</dbReference>
<feature type="active site" description="Nucleophile" evidence="1">
    <location>
        <position position="49"/>
    </location>
</feature>
<evidence type="ECO:0000259" key="2">
    <source>
        <dbReference type="Pfam" id="PF00117"/>
    </source>
</evidence>
<feature type="domain" description="Glutamine amidotransferase" evidence="2">
    <location>
        <begin position="6"/>
        <end position="163"/>
    </location>
</feature>
<keyword evidence="3" id="KW-1185">Reference proteome</keyword>
<protein>
    <recommendedName>
        <fullName evidence="1">folate gamma-glutamyl hydrolase</fullName>
        <ecNumber evidence="1">3.4.19.9</ecNumber>
    </recommendedName>
</protein>
<comment type="catalytic activity">
    <reaction evidence="1">
        <text>(6S)-5,6,7,8-tetrahydrofolyl-(gamma-L-Glu)(n) + (n-1) H2O = (6S)-5,6,7,8-tetrahydrofolate + (n-1) L-glutamate</text>
        <dbReference type="Rhea" id="RHEA:56784"/>
        <dbReference type="Rhea" id="RHEA-COMP:14738"/>
        <dbReference type="ChEBI" id="CHEBI:15377"/>
        <dbReference type="ChEBI" id="CHEBI:29985"/>
        <dbReference type="ChEBI" id="CHEBI:57453"/>
        <dbReference type="ChEBI" id="CHEBI:141005"/>
        <dbReference type="EC" id="3.4.19.9"/>
    </reaction>
</comment>
<dbReference type="InterPro" id="IPR017926">
    <property type="entry name" value="GATASE"/>
</dbReference>
<accession>A0ABM1DW51</accession>
<proteinExistence type="predicted"/>
<dbReference type="Proteomes" id="UP000695022">
    <property type="component" value="Unplaced"/>
</dbReference>
<gene>
    <name evidence="4" type="primary">LOC106806675</name>
</gene>
<dbReference type="InterPro" id="IPR029062">
    <property type="entry name" value="Class_I_gatase-like"/>
</dbReference>
<dbReference type="InterPro" id="IPR015527">
    <property type="entry name" value="Pept_C26_g-glut_hydrolase"/>
</dbReference>
<sequence length="244" mass="27807">MFKSLNGVVLPGGGQDLKTSGYAKASQFFFEKSVEAYAKGDIFPILGICLGFEQLTEMVYGKNWLTQCDAENVLLPLKFLPAYNTSRLFKGFTPDLLVALETKPITANFHHKCMTPKNFSLSGLDKFYDALSTSIDKDGLEFISTMEAKKFPFYGLQWHPEKAVYEWTEREHLPHSYEAIRISQTIINFFVNEARRSRHAFVNSTVEMTSLIYNYPLYYAAMKTSKFTQIYSDNETVATKGSRP</sequence>
<dbReference type="PANTHER" id="PTHR11315">
    <property type="entry name" value="PROTEASE FAMILY C26 GAMMA-GLUTAMYL HYDROLASE"/>
    <property type="match status" value="1"/>
</dbReference>
<reference evidence="4" key="1">
    <citation type="submission" date="2025-08" db="UniProtKB">
        <authorList>
            <consortium name="RefSeq"/>
        </authorList>
    </citation>
    <scope>IDENTIFICATION</scope>
</reference>
<evidence type="ECO:0000256" key="1">
    <source>
        <dbReference type="PROSITE-ProRule" id="PRU00607"/>
    </source>
</evidence>
<keyword evidence="1" id="KW-0378">Hydrolase</keyword>
<organism evidence="3 4">
    <name type="scientific">Priapulus caudatus</name>
    <name type="common">Priapulid worm</name>
    <dbReference type="NCBI Taxonomy" id="37621"/>
    <lineage>
        <taxon>Eukaryota</taxon>
        <taxon>Metazoa</taxon>
        <taxon>Ecdysozoa</taxon>
        <taxon>Scalidophora</taxon>
        <taxon>Priapulida</taxon>
        <taxon>Priapulimorpha</taxon>
        <taxon>Priapulimorphida</taxon>
        <taxon>Priapulidae</taxon>
        <taxon>Priapulus</taxon>
    </lineage>
</organism>
<dbReference type="Gene3D" id="3.40.50.880">
    <property type="match status" value="1"/>
</dbReference>
<name>A0ABM1DW51_PRICU</name>